<organism evidence="1 2">
    <name type="scientific">Nesidiocoris tenuis</name>
    <dbReference type="NCBI Taxonomy" id="355587"/>
    <lineage>
        <taxon>Eukaryota</taxon>
        <taxon>Metazoa</taxon>
        <taxon>Ecdysozoa</taxon>
        <taxon>Arthropoda</taxon>
        <taxon>Hexapoda</taxon>
        <taxon>Insecta</taxon>
        <taxon>Pterygota</taxon>
        <taxon>Neoptera</taxon>
        <taxon>Paraneoptera</taxon>
        <taxon>Hemiptera</taxon>
        <taxon>Heteroptera</taxon>
        <taxon>Panheteroptera</taxon>
        <taxon>Cimicomorpha</taxon>
        <taxon>Miridae</taxon>
        <taxon>Dicyphina</taxon>
        <taxon>Nesidiocoris</taxon>
    </lineage>
</organism>
<proteinExistence type="predicted"/>
<protein>
    <submittedName>
        <fullName evidence="1">Uncharacterized protein</fullName>
    </submittedName>
</protein>
<dbReference type="Proteomes" id="UP001307889">
    <property type="component" value="Chromosome 6"/>
</dbReference>
<dbReference type="EMBL" id="AP028914">
    <property type="protein sequence ID" value="BES95258.1"/>
    <property type="molecule type" value="Genomic_DNA"/>
</dbReference>
<gene>
    <name evidence="1" type="ORF">NTJ_08067</name>
</gene>
<sequence>MAALEPRTELLAEHKGKYPLGPCSFHGQPSAAYVGTGVGGYAEDGGSHLSLERERARGAERCGAPERDRCGAVGVGGGHNIWLNLHRWAAWSAVRTADTRIRFLGRSNDIWPGSRVGRLR</sequence>
<name>A0ABN7ATI0_9HEMI</name>
<evidence type="ECO:0000313" key="2">
    <source>
        <dbReference type="Proteomes" id="UP001307889"/>
    </source>
</evidence>
<evidence type="ECO:0000313" key="1">
    <source>
        <dbReference type="EMBL" id="BES95258.1"/>
    </source>
</evidence>
<reference evidence="1 2" key="1">
    <citation type="submission" date="2023-09" db="EMBL/GenBank/DDBJ databases">
        <title>Nesidiocoris tenuis whole genome shotgun sequence.</title>
        <authorList>
            <person name="Shibata T."/>
            <person name="Shimoda M."/>
            <person name="Kobayashi T."/>
            <person name="Uehara T."/>
        </authorList>
    </citation>
    <scope>NUCLEOTIDE SEQUENCE [LARGE SCALE GENOMIC DNA]</scope>
    <source>
        <strain evidence="1 2">Japan</strain>
    </source>
</reference>
<accession>A0ABN7ATI0</accession>
<keyword evidence="2" id="KW-1185">Reference proteome</keyword>